<feature type="transmembrane region" description="Helical" evidence="7">
    <location>
        <begin position="20"/>
        <end position="41"/>
    </location>
</feature>
<feature type="domain" description="Multidrug resistance protein MdtA-like alpha-helical hairpin" evidence="8">
    <location>
        <begin position="157"/>
        <end position="212"/>
    </location>
</feature>
<gene>
    <name evidence="10" type="ORF">H1P_1920002</name>
</gene>
<evidence type="ECO:0000256" key="1">
    <source>
        <dbReference type="ARBA" id="ARBA00004167"/>
    </source>
</evidence>
<dbReference type="PRINTS" id="PR01490">
    <property type="entry name" value="RTXTOXIND"/>
</dbReference>
<evidence type="ECO:0000259" key="9">
    <source>
        <dbReference type="Pfam" id="PF26002"/>
    </source>
</evidence>
<dbReference type="EMBL" id="CAACVJ010000104">
    <property type="protein sequence ID" value="VEP13291.1"/>
    <property type="molecule type" value="Genomic_DNA"/>
</dbReference>
<evidence type="ECO:0000259" key="8">
    <source>
        <dbReference type="Pfam" id="PF25876"/>
    </source>
</evidence>
<dbReference type="SUPFAM" id="SSF111369">
    <property type="entry name" value="HlyD-like secretion proteins"/>
    <property type="match status" value="1"/>
</dbReference>
<evidence type="ECO:0000256" key="6">
    <source>
        <dbReference type="SAM" id="Coils"/>
    </source>
</evidence>
<sequence length="434" mass="48025">MQNFRPVTTDEFIPPVSNWTSAGGLMLIGTIGLIFTLSALVKFNLTIKGSATVRPQGEVRFVQSSQDGKVASIEVSNNQKVQKGDVIAYLDRANLENQQQQLKNNLQQQQIQANRLEEQINLLDTQIASEEQALDREIMVAQTEISLSQQEFQQLTTTAQANLAEAQATLKLAESEMARFQQLATTGAISQLQLEEKQTAVQVAQAQITRMQVVLNPSIAPIAIAKERANREKARREATLANLKREQAALKQRRAETEAQILREQKELKQIERQLENSIIRATNDGTILQLNLRNPNQIVRSGDTIAQIAPGNNNLSIKTAVATQDIDKVELGQTAKMRIDACPYSDYGILNGTVNAISPDAILSKVSGDASNSVITNANSHFEVTIQPETNILSHSTLKCQLKPGMRAQVNIIARKETLLRFVLRKARLLTNF</sequence>
<dbReference type="Gene3D" id="2.40.50.100">
    <property type="match status" value="1"/>
</dbReference>
<name>A0A563VPF7_9CYAN</name>
<evidence type="ECO:0000256" key="2">
    <source>
        <dbReference type="ARBA" id="ARBA00009477"/>
    </source>
</evidence>
<keyword evidence="3 7" id="KW-0812">Transmembrane</keyword>
<feature type="coiled-coil region" evidence="6">
    <location>
        <begin position="224"/>
        <end position="281"/>
    </location>
</feature>
<accession>A0A563VPF7</accession>
<dbReference type="InterPro" id="IPR058624">
    <property type="entry name" value="MdtA-like_HH"/>
</dbReference>
<protein>
    <submittedName>
        <fullName evidence="10">HlyD family secretion protein</fullName>
    </submittedName>
</protein>
<evidence type="ECO:0000313" key="10">
    <source>
        <dbReference type="EMBL" id="VEP13291.1"/>
    </source>
</evidence>
<dbReference type="Pfam" id="PF25876">
    <property type="entry name" value="HH_MFP_RND"/>
    <property type="match status" value="1"/>
</dbReference>
<dbReference type="Proteomes" id="UP000320055">
    <property type="component" value="Unassembled WGS sequence"/>
</dbReference>
<dbReference type="Gene3D" id="2.40.30.170">
    <property type="match status" value="1"/>
</dbReference>
<evidence type="ECO:0000313" key="11">
    <source>
        <dbReference type="Proteomes" id="UP000320055"/>
    </source>
</evidence>
<feature type="coiled-coil region" evidence="6">
    <location>
        <begin position="90"/>
        <end position="183"/>
    </location>
</feature>
<dbReference type="PANTHER" id="PTHR30386:SF26">
    <property type="entry name" value="TRANSPORT PROTEIN COMB"/>
    <property type="match status" value="1"/>
</dbReference>
<keyword evidence="11" id="KW-1185">Reference proteome</keyword>
<evidence type="ECO:0000256" key="7">
    <source>
        <dbReference type="SAM" id="Phobius"/>
    </source>
</evidence>
<dbReference type="AlphaFoldDB" id="A0A563VPF7"/>
<dbReference type="PANTHER" id="PTHR30386">
    <property type="entry name" value="MEMBRANE FUSION SUBUNIT OF EMRAB-TOLC MULTIDRUG EFFLUX PUMP"/>
    <property type="match status" value="1"/>
</dbReference>
<comment type="similarity">
    <text evidence="2">Belongs to the membrane fusion protein (MFP) (TC 8.A.1) family.</text>
</comment>
<dbReference type="InterPro" id="IPR050739">
    <property type="entry name" value="MFP"/>
</dbReference>
<dbReference type="GO" id="GO:0016020">
    <property type="term" value="C:membrane"/>
    <property type="evidence" value="ECO:0007669"/>
    <property type="project" value="UniProtKB-SubCell"/>
</dbReference>
<comment type="subcellular location">
    <subcellularLocation>
        <location evidence="1">Membrane</location>
        <topology evidence="1">Single-pass membrane protein</topology>
    </subcellularLocation>
</comment>
<keyword evidence="4 7" id="KW-1133">Transmembrane helix</keyword>
<organism evidence="10 11">
    <name type="scientific">Hyella patelloides LEGE 07179</name>
    <dbReference type="NCBI Taxonomy" id="945734"/>
    <lineage>
        <taxon>Bacteria</taxon>
        <taxon>Bacillati</taxon>
        <taxon>Cyanobacteriota</taxon>
        <taxon>Cyanophyceae</taxon>
        <taxon>Pleurocapsales</taxon>
        <taxon>Hyellaceae</taxon>
        <taxon>Hyella</taxon>
    </lineage>
</organism>
<dbReference type="OrthoDB" id="424142at2"/>
<evidence type="ECO:0000256" key="3">
    <source>
        <dbReference type="ARBA" id="ARBA00022692"/>
    </source>
</evidence>
<evidence type="ECO:0000256" key="5">
    <source>
        <dbReference type="ARBA" id="ARBA00023136"/>
    </source>
</evidence>
<dbReference type="Pfam" id="PF26002">
    <property type="entry name" value="Beta-barrel_AprE"/>
    <property type="match status" value="1"/>
</dbReference>
<reference evidence="10 11" key="1">
    <citation type="submission" date="2019-01" db="EMBL/GenBank/DDBJ databases">
        <authorList>
            <person name="Brito A."/>
        </authorList>
    </citation>
    <scope>NUCLEOTIDE SEQUENCE [LARGE SCALE GENOMIC DNA]</scope>
    <source>
        <strain evidence="10">1</strain>
    </source>
</reference>
<keyword evidence="6" id="KW-0175">Coiled coil</keyword>
<keyword evidence="5 7" id="KW-0472">Membrane</keyword>
<dbReference type="InterPro" id="IPR058982">
    <property type="entry name" value="Beta-barrel_AprE"/>
</dbReference>
<feature type="domain" description="AprE-like beta-barrel" evidence="9">
    <location>
        <begin position="317"/>
        <end position="414"/>
    </location>
</feature>
<proteinExistence type="inferred from homology"/>
<dbReference type="Gene3D" id="1.10.287.470">
    <property type="entry name" value="Helix hairpin bin"/>
    <property type="match status" value="1"/>
</dbReference>
<dbReference type="RefSeq" id="WP_144871528.1">
    <property type="nucleotide sequence ID" value="NZ_LR213942.1"/>
</dbReference>
<evidence type="ECO:0000256" key="4">
    <source>
        <dbReference type="ARBA" id="ARBA00022989"/>
    </source>
</evidence>